<proteinExistence type="predicted"/>
<feature type="compositionally biased region" description="Polar residues" evidence="1">
    <location>
        <begin position="1"/>
        <end position="26"/>
    </location>
</feature>
<organism evidence="2 3">
    <name type="scientific">Tumebacillus algifaecis</name>
    <dbReference type="NCBI Taxonomy" id="1214604"/>
    <lineage>
        <taxon>Bacteria</taxon>
        <taxon>Bacillati</taxon>
        <taxon>Bacillota</taxon>
        <taxon>Bacilli</taxon>
        <taxon>Bacillales</taxon>
        <taxon>Alicyclobacillaceae</taxon>
        <taxon>Tumebacillus</taxon>
    </lineage>
</organism>
<dbReference type="Proteomes" id="UP000214688">
    <property type="component" value="Chromosome"/>
</dbReference>
<dbReference type="OrthoDB" id="292792at2"/>
<accession>A0A223D1A1</accession>
<evidence type="ECO:0000313" key="2">
    <source>
        <dbReference type="EMBL" id="ASS75203.1"/>
    </source>
</evidence>
<dbReference type="AlphaFoldDB" id="A0A223D1A1"/>
<dbReference type="KEGG" id="tab:CIG75_09560"/>
<protein>
    <submittedName>
        <fullName evidence="2">Uncharacterized protein</fullName>
    </submittedName>
</protein>
<evidence type="ECO:0000256" key="1">
    <source>
        <dbReference type="SAM" id="MobiDB-lite"/>
    </source>
</evidence>
<reference evidence="2 3" key="1">
    <citation type="journal article" date="2015" name="Int. J. Syst. Evol. Microbiol.">
        <title>Tumebacillus algifaecis sp. nov., isolated from decomposing algal scum.</title>
        <authorList>
            <person name="Wu Y.F."/>
            <person name="Zhang B."/>
            <person name="Xing P."/>
            <person name="Wu Q.L."/>
            <person name="Liu S.J."/>
        </authorList>
    </citation>
    <scope>NUCLEOTIDE SEQUENCE [LARGE SCALE GENOMIC DNA]</scope>
    <source>
        <strain evidence="2 3">THMBR28</strain>
    </source>
</reference>
<dbReference type="EMBL" id="CP022657">
    <property type="protein sequence ID" value="ASS75203.1"/>
    <property type="molecule type" value="Genomic_DNA"/>
</dbReference>
<keyword evidence="3" id="KW-1185">Reference proteome</keyword>
<feature type="region of interest" description="Disordered" evidence="1">
    <location>
        <begin position="65"/>
        <end position="84"/>
    </location>
</feature>
<dbReference type="RefSeq" id="WP_094236451.1">
    <property type="nucleotide sequence ID" value="NZ_CP022657.1"/>
</dbReference>
<evidence type="ECO:0000313" key="3">
    <source>
        <dbReference type="Proteomes" id="UP000214688"/>
    </source>
</evidence>
<feature type="region of interest" description="Disordered" evidence="1">
    <location>
        <begin position="1"/>
        <end position="42"/>
    </location>
</feature>
<sequence length="84" mass="9113">MFQPPVQTQSSSVPISTPIQGQSERPAQSGLERRSPGADGAPLSAAHILQLQRTHGNRAVAQMLQKQDDLRQKQGNSSDTLQPR</sequence>
<feature type="compositionally biased region" description="Polar residues" evidence="1">
    <location>
        <begin position="73"/>
        <end position="84"/>
    </location>
</feature>
<gene>
    <name evidence="2" type="ORF">CIG75_09560</name>
</gene>
<name>A0A223D1A1_9BACL</name>